<dbReference type="Proteomes" id="UP000610456">
    <property type="component" value="Unassembled WGS sequence"/>
</dbReference>
<dbReference type="EMBL" id="BMXB01000002">
    <property type="protein sequence ID" value="GHA30901.1"/>
    <property type="molecule type" value="Genomic_DNA"/>
</dbReference>
<organism evidence="2 3">
    <name type="scientific">Salinimicrobium marinum</name>
    <dbReference type="NCBI Taxonomy" id="680283"/>
    <lineage>
        <taxon>Bacteria</taxon>
        <taxon>Pseudomonadati</taxon>
        <taxon>Bacteroidota</taxon>
        <taxon>Flavobacteriia</taxon>
        <taxon>Flavobacteriales</taxon>
        <taxon>Flavobacteriaceae</taxon>
        <taxon>Salinimicrobium</taxon>
    </lineage>
</organism>
<gene>
    <name evidence="2" type="ORF">GCM10007103_10550</name>
</gene>
<accession>A0A918SBK4</accession>
<name>A0A918SBK4_9FLAO</name>
<protein>
    <submittedName>
        <fullName evidence="2">Cyclic nucleotide-binding protein</fullName>
    </submittedName>
</protein>
<keyword evidence="3" id="KW-1185">Reference proteome</keyword>
<dbReference type="AlphaFoldDB" id="A0A918SBK4"/>
<dbReference type="InterPro" id="IPR014710">
    <property type="entry name" value="RmlC-like_jellyroll"/>
</dbReference>
<proteinExistence type="predicted"/>
<dbReference type="SUPFAM" id="SSF51206">
    <property type="entry name" value="cAMP-binding domain-like"/>
    <property type="match status" value="1"/>
</dbReference>
<evidence type="ECO:0000313" key="3">
    <source>
        <dbReference type="Proteomes" id="UP000610456"/>
    </source>
</evidence>
<dbReference type="InterPro" id="IPR018490">
    <property type="entry name" value="cNMP-bd_dom_sf"/>
</dbReference>
<evidence type="ECO:0000259" key="1">
    <source>
        <dbReference type="PROSITE" id="PS50042"/>
    </source>
</evidence>
<evidence type="ECO:0000313" key="2">
    <source>
        <dbReference type="EMBL" id="GHA30901.1"/>
    </source>
</evidence>
<dbReference type="InterPro" id="IPR000595">
    <property type="entry name" value="cNMP-bd_dom"/>
</dbReference>
<reference evidence="2" key="2">
    <citation type="submission" date="2020-09" db="EMBL/GenBank/DDBJ databases">
        <authorList>
            <person name="Sun Q."/>
            <person name="Kim S."/>
        </authorList>
    </citation>
    <scope>NUCLEOTIDE SEQUENCE</scope>
    <source>
        <strain evidence="2">KCTC 12719</strain>
    </source>
</reference>
<reference evidence="2" key="1">
    <citation type="journal article" date="2014" name="Int. J. Syst. Evol. Microbiol.">
        <title>Complete genome sequence of Corynebacterium casei LMG S-19264T (=DSM 44701T), isolated from a smear-ripened cheese.</title>
        <authorList>
            <consortium name="US DOE Joint Genome Institute (JGI-PGF)"/>
            <person name="Walter F."/>
            <person name="Albersmeier A."/>
            <person name="Kalinowski J."/>
            <person name="Ruckert C."/>
        </authorList>
    </citation>
    <scope>NUCLEOTIDE SEQUENCE</scope>
    <source>
        <strain evidence="2">KCTC 12719</strain>
    </source>
</reference>
<dbReference type="PROSITE" id="PS50042">
    <property type="entry name" value="CNMP_BINDING_3"/>
    <property type="match status" value="1"/>
</dbReference>
<feature type="domain" description="Cyclic nucleotide-binding" evidence="1">
    <location>
        <begin position="20"/>
        <end position="122"/>
    </location>
</feature>
<dbReference type="Gene3D" id="2.60.120.10">
    <property type="entry name" value="Jelly Rolls"/>
    <property type="match status" value="1"/>
</dbReference>
<dbReference type="CDD" id="cd00038">
    <property type="entry name" value="CAP_ED"/>
    <property type="match status" value="1"/>
</dbReference>
<comment type="caution">
    <text evidence="2">The sequence shown here is derived from an EMBL/GenBank/DDBJ whole genome shotgun (WGS) entry which is preliminary data.</text>
</comment>
<sequence length="197" mass="23179">MYLNHINNLVFKEFLDILNSISPLSPESKRVLQKHLSFRTLSKGDYLLNHGETCRHIYFVNKGFLRIFYYKNGKNITEWFAREKNFCFSITSYFNKTPSDLIIESIEDSEVIFLSRKGLEELRKCNLEVANLIIEFLSHSLIASQKRMESIQFETAKKRYQNLLKEQPEIIHQVSLHNIATFLGITQETLSRIRAQI</sequence>
<dbReference type="Pfam" id="PF00027">
    <property type="entry name" value="cNMP_binding"/>
    <property type="match status" value="1"/>
</dbReference>